<proteinExistence type="predicted"/>
<gene>
    <name evidence="1" type="ORF">VC83_00172</name>
</gene>
<protein>
    <submittedName>
        <fullName evidence="1">Uncharacterized protein</fullName>
    </submittedName>
</protein>
<dbReference type="SUPFAM" id="SSF50494">
    <property type="entry name" value="Trypsin-like serine proteases"/>
    <property type="match status" value="1"/>
</dbReference>
<dbReference type="InterPro" id="IPR043504">
    <property type="entry name" value="Peptidase_S1_PA_chymotrypsin"/>
</dbReference>
<dbReference type="VEuPathDB" id="FungiDB:GMDG_07129"/>
<dbReference type="EMBL" id="KV441386">
    <property type="protein sequence ID" value="OAF63347.1"/>
    <property type="molecule type" value="Genomic_DNA"/>
</dbReference>
<dbReference type="eggNOG" id="ENOG502QR0D">
    <property type="taxonomic scope" value="Eukaryota"/>
</dbReference>
<organism evidence="1">
    <name type="scientific">Pseudogymnoascus destructans</name>
    <dbReference type="NCBI Taxonomy" id="655981"/>
    <lineage>
        <taxon>Eukaryota</taxon>
        <taxon>Fungi</taxon>
        <taxon>Dikarya</taxon>
        <taxon>Ascomycota</taxon>
        <taxon>Pezizomycotina</taxon>
        <taxon>Leotiomycetes</taxon>
        <taxon>Thelebolales</taxon>
        <taxon>Thelebolaceae</taxon>
        <taxon>Pseudogymnoascus</taxon>
    </lineage>
</organism>
<dbReference type="Gene3D" id="2.40.10.10">
    <property type="entry name" value="Trypsin-like serine proteases"/>
    <property type="match status" value="1"/>
</dbReference>
<dbReference type="InterPro" id="IPR009003">
    <property type="entry name" value="Peptidase_S1_PA"/>
</dbReference>
<dbReference type="RefSeq" id="XP_024328616.1">
    <property type="nucleotide sequence ID" value="XM_024463868.1"/>
</dbReference>
<dbReference type="GeneID" id="36283271"/>
<dbReference type="Proteomes" id="UP000077154">
    <property type="component" value="Unassembled WGS sequence"/>
</dbReference>
<evidence type="ECO:0000313" key="1">
    <source>
        <dbReference type="EMBL" id="OAF63347.1"/>
    </source>
</evidence>
<dbReference type="OrthoDB" id="5424209at2759"/>
<name>A0A177AMP4_9PEZI</name>
<sequence>MGVICRKRKYASSSSFEDFDPITGACSVEKFAASKDAFRVAPTLKLPTPEPCDSKRCSEKVRDITEMLFGDIIEAAETFGISCQTIEVYHMWQRGLPQTAKDTIILSTLDIDTARWEAAANHILGMVEEVVVDIKFRVEIRNPDLMYSDISMPIRDDEVCKILKEIAPAIKAEVERSCPNLWTSIAYHSRRRYDVHDDPGNATIMLFIEPKSVSLWGLIEERLQEAIESVQSARQFNISLEILPGFNIPAITPSEHMLKGSDMYHDEIPASPENGASIGPRLSTTGSGSIGPVVYFKAHDKAERQKGILTCHHVISSGDPQGRRNNDKFGIGLDGRKTNRRININWPSRQDIDYTTQQLKEYIASGKDKSNESASTLASITQRFTPTSSIGHVAYSSGMRLNQDQTRMDWAFIALISPGPGDAMENMLPPRSAFDLQFKVPDFKDYKVAPGDRMSNIHELIPKSWVGKKGRTSGATAGRVGEMKRTVQWRNGMESEEFEAFSHKSGREFAQPGDSGSMVFDLQGGWVGMVIGMDSREDCGYVTSAHELIADIEAKTKGKITLG</sequence>
<accession>A0A177AMP4</accession>
<dbReference type="AlphaFoldDB" id="A0A177AMP4"/>
<reference evidence="1" key="1">
    <citation type="submission" date="2016-03" db="EMBL/GenBank/DDBJ databases">
        <title>Updated assembly of Pseudogymnoascus destructans, the fungus causing white-nose syndrome of bats.</title>
        <authorList>
            <person name="Palmer J.M."/>
            <person name="Drees K.P."/>
            <person name="Foster J.T."/>
            <person name="Lindner D.L."/>
        </authorList>
    </citation>
    <scope>NUCLEOTIDE SEQUENCE [LARGE SCALE GENOMIC DNA]</scope>
    <source>
        <strain evidence="1">20631-21</strain>
    </source>
</reference>